<evidence type="ECO:0000256" key="2">
    <source>
        <dbReference type="ARBA" id="ARBA00022801"/>
    </source>
</evidence>
<keyword evidence="2" id="KW-0378">Hydrolase</keyword>
<dbReference type="Proteomes" id="UP000002033">
    <property type="component" value="Chromosome"/>
</dbReference>
<evidence type="ECO:0000313" key="6">
    <source>
        <dbReference type="Proteomes" id="UP000002033"/>
    </source>
</evidence>
<dbReference type="GO" id="GO:0008758">
    <property type="term" value="F:UDP-2,3-diacylglucosamine hydrolase activity"/>
    <property type="evidence" value="ECO:0007669"/>
    <property type="project" value="TreeGrafter"/>
</dbReference>
<name>D8JS13_HYPDA</name>
<protein>
    <submittedName>
        <fullName evidence="5">Metallophosphoesterase</fullName>
    </submittedName>
</protein>
<gene>
    <name evidence="5" type="ordered locus">Hden_2434</name>
</gene>
<dbReference type="CDD" id="cd07385">
    <property type="entry name" value="MPP_YkuE_C"/>
    <property type="match status" value="1"/>
</dbReference>
<dbReference type="EMBL" id="CP002083">
    <property type="protein sequence ID" value="ADJ24231.1"/>
    <property type="molecule type" value="Genomic_DNA"/>
</dbReference>
<accession>D8JS13</accession>
<dbReference type="InterPro" id="IPR006311">
    <property type="entry name" value="TAT_signal"/>
</dbReference>
<dbReference type="Pfam" id="PF00149">
    <property type="entry name" value="Metallophos"/>
    <property type="match status" value="1"/>
</dbReference>
<evidence type="ECO:0000256" key="3">
    <source>
        <dbReference type="SAM" id="SignalP"/>
    </source>
</evidence>
<dbReference type="GO" id="GO:0009245">
    <property type="term" value="P:lipid A biosynthetic process"/>
    <property type="evidence" value="ECO:0007669"/>
    <property type="project" value="TreeGrafter"/>
</dbReference>
<evidence type="ECO:0000256" key="1">
    <source>
        <dbReference type="ARBA" id="ARBA00022723"/>
    </source>
</evidence>
<dbReference type="RefSeq" id="WP_013216390.1">
    <property type="nucleotide sequence ID" value="NC_014313.1"/>
</dbReference>
<feature type="domain" description="Calcineurin-like phosphoesterase" evidence="4">
    <location>
        <begin position="51"/>
        <end position="248"/>
    </location>
</feature>
<dbReference type="InterPro" id="IPR029052">
    <property type="entry name" value="Metallo-depent_PP-like"/>
</dbReference>
<feature type="chain" id="PRO_5003116094" evidence="3">
    <location>
        <begin position="28"/>
        <end position="313"/>
    </location>
</feature>
<keyword evidence="6" id="KW-1185">Reference proteome</keyword>
<evidence type="ECO:0000259" key="4">
    <source>
        <dbReference type="Pfam" id="PF00149"/>
    </source>
</evidence>
<dbReference type="HOGENOM" id="CLU_025443_3_1_5"/>
<sequence length="313" mass="33792" precursor="true">MITRRDLLKMLAAVGVGSTALSSYAVAESFGEWVTPYALTPPGWTPGLRVRLAVLADLHVCEPWMSVDRVAAIVDQTNSLKPDAILLLGDYVVGRSLRRLSTSVVSAGTWATALGRLKAPLGVHAVLGNHDWWDDPNVQKRRAGPTRAGLALQAVGIPVYENQAVRLEKDGQAFWIAGLGDQWAFRSREGDDEIPPSKGFRYQGVDDLPRTLAQVTDDAPVILMAHEPDIFPEVPDRVSLTVSGHTHGGQVRIFGFAPMVPSRFGLRYVYGHKVEHGRNLIVSGGLGCSTLPVRLGSPPEIVRIDLGGNGGEV</sequence>
<keyword evidence="1" id="KW-0479">Metal-binding</keyword>
<dbReference type="GO" id="GO:0016020">
    <property type="term" value="C:membrane"/>
    <property type="evidence" value="ECO:0007669"/>
    <property type="project" value="GOC"/>
</dbReference>
<dbReference type="PROSITE" id="PS51318">
    <property type="entry name" value="TAT"/>
    <property type="match status" value="1"/>
</dbReference>
<dbReference type="eggNOG" id="COG1408">
    <property type="taxonomic scope" value="Bacteria"/>
</dbReference>
<reference evidence="6" key="1">
    <citation type="journal article" date="2011" name="J. Bacteriol.">
        <title>Genome sequences of eight morphologically diverse alphaproteobacteria.</title>
        <authorList>
            <consortium name="US DOE Joint Genome Institute"/>
            <person name="Brown P.J."/>
            <person name="Kysela D.T."/>
            <person name="Buechlein A."/>
            <person name="Hemmerich C."/>
            <person name="Brun Y.V."/>
        </authorList>
    </citation>
    <scope>NUCLEOTIDE SEQUENCE [LARGE SCALE GENOMIC DNA]</scope>
    <source>
        <strain evidence="6">ATCC 51888 / DSM 1869 / NCIB 11706 / TK 0415</strain>
    </source>
</reference>
<feature type="signal peptide" evidence="3">
    <location>
        <begin position="1"/>
        <end position="27"/>
    </location>
</feature>
<dbReference type="InterPro" id="IPR004843">
    <property type="entry name" value="Calcineurin-like_PHP"/>
</dbReference>
<evidence type="ECO:0000313" key="5">
    <source>
        <dbReference type="EMBL" id="ADJ24231.1"/>
    </source>
</evidence>
<proteinExistence type="predicted"/>
<dbReference type="PANTHER" id="PTHR31302:SF31">
    <property type="entry name" value="PHOSPHODIESTERASE YAEI"/>
    <property type="match status" value="1"/>
</dbReference>
<keyword evidence="3" id="KW-0732">Signal</keyword>
<dbReference type="STRING" id="582899.Hden_2434"/>
<dbReference type="OrthoDB" id="9780884at2"/>
<dbReference type="GO" id="GO:0046872">
    <property type="term" value="F:metal ion binding"/>
    <property type="evidence" value="ECO:0007669"/>
    <property type="project" value="UniProtKB-KW"/>
</dbReference>
<organism evidence="5 6">
    <name type="scientific">Hyphomicrobium denitrificans (strain ATCC 51888 / DSM 1869 / NCIMB 11706 / TK 0415)</name>
    <dbReference type="NCBI Taxonomy" id="582899"/>
    <lineage>
        <taxon>Bacteria</taxon>
        <taxon>Pseudomonadati</taxon>
        <taxon>Pseudomonadota</taxon>
        <taxon>Alphaproteobacteria</taxon>
        <taxon>Hyphomicrobiales</taxon>
        <taxon>Hyphomicrobiaceae</taxon>
        <taxon>Hyphomicrobium</taxon>
    </lineage>
</organism>
<dbReference type="Gene3D" id="3.60.21.10">
    <property type="match status" value="1"/>
</dbReference>
<dbReference type="SUPFAM" id="SSF56300">
    <property type="entry name" value="Metallo-dependent phosphatases"/>
    <property type="match status" value="1"/>
</dbReference>
<dbReference type="PANTHER" id="PTHR31302">
    <property type="entry name" value="TRANSMEMBRANE PROTEIN WITH METALLOPHOSPHOESTERASE DOMAIN-RELATED"/>
    <property type="match status" value="1"/>
</dbReference>
<dbReference type="AlphaFoldDB" id="D8JS13"/>
<dbReference type="InterPro" id="IPR051158">
    <property type="entry name" value="Metallophosphoesterase_sf"/>
</dbReference>
<dbReference type="KEGG" id="hdn:Hden_2434"/>